<keyword evidence="3" id="KW-1185">Reference proteome</keyword>
<name>A0AAQ4EBR6_AMBAM</name>
<accession>A0AAQ4EBR6</accession>
<sequence length="241" mass="25105">MASKLRDDIDKSVEPGQLEAFFWIVISQGANLSLVNRRLDALVMGSGSSLDVGHERGSGGASYAQKRNESASTDSDESMADESGSVQAIEGSSSAGVVNAPVPAFPISDSCSARDEAAYERSAGSGDVAPTQLDAGLAALSLREGSTAPNTEVAAVVSGGDGSSGLGGDTGADVAGSCIEAPAYVRVARPPVECADKELQCELFPTYRLSALMRLEMATRVEVLRRHQAYCERLKQRSDSL</sequence>
<comment type="caution">
    <text evidence="2">The sequence shown here is derived from an EMBL/GenBank/DDBJ whole genome shotgun (WGS) entry which is preliminary data.</text>
</comment>
<protein>
    <submittedName>
        <fullName evidence="2">Uncharacterized protein</fullName>
    </submittedName>
</protein>
<feature type="region of interest" description="Disordered" evidence="1">
    <location>
        <begin position="49"/>
        <end position="92"/>
    </location>
</feature>
<dbReference type="EMBL" id="JARKHS020018683">
    <property type="protein sequence ID" value="KAK8772205.1"/>
    <property type="molecule type" value="Genomic_DNA"/>
</dbReference>
<proteinExistence type="predicted"/>
<reference evidence="2 3" key="1">
    <citation type="journal article" date="2023" name="Arcadia Sci">
        <title>De novo assembly of a long-read Amblyomma americanum tick genome.</title>
        <authorList>
            <person name="Chou S."/>
            <person name="Poskanzer K.E."/>
            <person name="Rollins M."/>
            <person name="Thuy-Boun P.S."/>
        </authorList>
    </citation>
    <scope>NUCLEOTIDE SEQUENCE [LARGE SCALE GENOMIC DNA]</scope>
    <source>
        <strain evidence="2">F_SG_1</strain>
        <tissue evidence="2">Salivary glands</tissue>
    </source>
</reference>
<evidence type="ECO:0000256" key="1">
    <source>
        <dbReference type="SAM" id="MobiDB-lite"/>
    </source>
</evidence>
<evidence type="ECO:0000313" key="2">
    <source>
        <dbReference type="EMBL" id="KAK8772205.1"/>
    </source>
</evidence>
<gene>
    <name evidence="2" type="ORF">V5799_024551</name>
</gene>
<evidence type="ECO:0000313" key="3">
    <source>
        <dbReference type="Proteomes" id="UP001321473"/>
    </source>
</evidence>
<organism evidence="2 3">
    <name type="scientific">Amblyomma americanum</name>
    <name type="common">Lone star tick</name>
    <dbReference type="NCBI Taxonomy" id="6943"/>
    <lineage>
        <taxon>Eukaryota</taxon>
        <taxon>Metazoa</taxon>
        <taxon>Ecdysozoa</taxon>
        <taxon>Arthropoda</taxon>
        <taxon>Chelicerata</taxon>
        <taxon>Arachnida</taxon>
        <taxon>Acari</taxon>
        <taxon>Parasitiformes</taxon>
        <taxon>Ixodida</taxon>
        <taxon>Ixodoidea</taxon>
        <taxon>Ixodidae</taxon>
        <taxon>Amblyomminae</taxon>
        <taxon>Amblyomma</taxon>
    </lineage>
</organism>
<dbReference type="AlphaFoldDB" id="A0AAQ4EBR6"/>
<dbReference type="Proteomes" id="UP001321473">
    <property type="component" value="Unassembled WGS sequence"/>
</dbReference>